<dbReference type="SUPFAM" id="SSF55874">
    <property type="entry name" value="ATPase domain of HSP90 chaperone/DNA topoisomerase II/histidine kinase"/>
    <property type="match status" value="1"/>
</dbReference>
<keyword evidence="2" id="KW-1185">Reference proteome</keyword>
<protein>
    <submittedName>
        <fullName evidence="1">ATP-binding protein</fullName>
    </submittedName>
</protein>
<keyword evidence="1" id="KW-0067">ATP-binding</keyword>
<dbReference type="OrthoDB" id="3201966at2"/>
<dbReference type="GO" id="GO:0005524">
    <property type="term" value="F:ATP binding"/>
    <property type="evidence" value="ECO:0007669"/>
    <property type="project" value="UniProtKB-KW"/>
</dbReference>
<gene>
    <name evidence="1" type="ORF">CBI38_06460</name>
</gene>
<dbReference type="AlphaFoldDB" id="A0A2S2C3N8"/>
<dbReference type="EMBL" id="CP021354">
    <property type="protein sequence ID" value="AWK75378.1"/>
    <property type="molecule type" value="Genomic_DNA"/>
</dbReference>
<evidence type="ECO:0000313" key="2">
    <source>
        <dbReference type="Proteomes" id="UP000245711"/>
    </source>
</evidence>
<proteinExistence type="predicted"/>
<dbReference type="RefSeq" id="WP_109334894.1">
    <property type="nucleotide sequence ID" value="NZ_CP021354.1"/>
</dbReference>
<dbReference type="Proteomes" id="UP000245711">
    <property type="component" value="Chromosome"/>
</dbReference>
<organism evidence="1 2">
    <name type="scientific">Rhodococcus oxybenzonivorans</name>
    <dbReference type="NCBI Taxonomy" id="1990687"/>
    <lineage>
        <taxon>Bacteria</taxon>
        <taxon>Bacillati</taxon>
        <taxon>Actinomycetota</taxon>
        <taxon>Actinomycetes</taxon>
        <taxon>Mycobacteriales</taxon>
        <taxon>Nocardiaceae</taxon>
        <taxon>Rhodococcus</taxon>
    </lineage>
</organism>
<evidence type="ECO:0000313" key="1">
    <source>
        <dbReference type="EMBL" id="AWK75378.1"/>
    </source>
</evidence>
<keyword evidence="1" id="KW-0547">Nucleotide-binding</keyword>
<dbReference type="KEGG" id="roz:CBI38_06460"/>
<accession>A0A2S2C3N8</accession>
<reference evidence="1 2" key="1">
    <citation type="submission" date="2017-05" db="EMBL/GenBank/DDBJ databases">
        <title>Isolation of Rhodococcus sp. S2-17 biodegrading of BP-3.</title>
        <authorList>
            <person name="Lee Y."/>
            <person name="Kim K.H."/>
            <person name="Chun B.H."/>
            <person name="Jung H.S."/>
            <person name="Jeon C.O."/>
        </authorList>
    </citation>
    <scope>NUCLEOTIDE SEQUENCE [LARGE SCALE GENOMIC DNA]</scope>
    <source>
        <strain evidence="1 2">S2-17</strain>
    </source>
</reference>
<sequence>MPGELWVRLDGCVLSVANTGAPLDESGVQALVALRASNKSAGTVGRYGVGFTAVLSVSDEVELRSTSGSVAFSSRRTRSALAEFDGADPGADVPALRLAWPTDHRPAAGATSEVVLTLRDTVDATALLAHMAREAPDLLLELPSLASITVGGREFRRREHSLASGLTDIAIGDDHWWQFESGRARWLVRVVDGVVRPSADDVLRAPTRSDEELSIPAMLIADVAMQPDRRRVLPGASLAEVTVGYADFVAALPPKQRPALVPLPGFARSEVDSALRERLLTELREKPWLPTVGGKDRAPNRASVVPGLSDELAELLADIVDGLVVPELSGPRWAPALAAVDTHRIGLARIAELLSGIDREPTWWARLYAALEPLAVDALAAEELASIPVPLSDGRTVTGPRTVLLGHDIGDVLGVDWTRLVHPEAAHPLLSRLGAKTATAVDLLSDPALRAEIEDLDHDDVAAAAELSTVVLALATHAEPGALPSWVGELLLPDIDGELRGADELLLPGAPLAAVLVDDSPFASVDPAFAERVGETALRAVGVGWGFTVLRAELPTGPDHDLDDENRWWDTLDDDPETIDAVRDLDLVDEDRWATALTMLATDPSTRPLLADRRGYTAWWLRHNAELDGQALGLLREPGDDTFTGLLDAVDHPESVVFAAALASPAVDSPELAQLLLDRLADSRRQPSPAVIVRTHTLLGAAAAAGVLDLDELHLPDHVRAVTGAVIDAGAALVLDKPWLSAAVPHDRLVAGALDTGEALADLLDVATASAAVRSVVTSTGRPVSWELEPTAVLAHVSIGRPLPHGKVVVHPQLTVSLTGALDVEVTVPWWVDEDGTTHVSASWAAATWGVPDAR</sequence>
<dbReference type="InterPro" id="IPR036890">
    <property type="entry name" value="HATPase_C_sf"/>
</dbReference>
<name>A0A2S2C3N8_9NOCA</name>